<dbReference type="PANTHER" id="PTHR38595:SF1">
    <property type="entry name" value="TYPE VI SECRETION SYSTEM COMPONENT TSSE1"/>
    <property type="match status" value="1"/>
</dbReference>
<keyword evidence="1" id="KW-0175">Coiled coil</keyword>
<evidence type="ECO:0000313" key="3">
    <source>
        <dbReference type="EMBL" id="SJM90761.1"/>
    </source>
</evidence>
<dbReference type="PANTHER" id="PTHR38595">
    <property type="entry name" value="CYTOPLASMIC PROTEIN-RELATED"/>
    <property type="match status" value="1"/>
</dbReference>
<dbReference type="AlphaFoldDB" id="A0A1R4H407"/>
<proteinExistence type="predicted"/>
<protein>
    <submittedName>
        <fullName evidence="3">Type VI secretion system lysozyme-like protein</fullName>
    </submittedName>
</protein>
<dbReference type="InterPro" id="IPR053176">
    <property type="entry name" value="T6SS_TssE1-like"/>
</dbReference>
<name>A0A1R4H407_9GAMM</name>
<reference evidence="4" key="1">
    <citation type="submission" date="2017-02" db="EMBL/GenBank/DDBJ databases">
        <authorList>
            <person name="Daims H."/>
        </authorList>
    </citation>
    <scope>NUCLEOTIDE SEQUENCE [LARGE SCALE GENOMIC DNA]</scope>
</reference>
<dbReference type="SUPFAM" id="SSF160719">
    <property type="entry name" value="gpW/gp25-like"/>
    <property type="match status" value="1"/>
</dbReference>
<dbReference type="InterPro" id="IPR007048">
    <property type="entry name" value="IraD/Gp25-like"/>
</dbReference>
<dbReference type="EMBL" id="FUKJ01000093">
    <property type="protein sequence ID" value="SJM90761.1"/>
    <property type="molecule type" value="Genomic_DNA"/>
</dbReference>
<dbReference type="NCBIfam" id="TIGR03357">
    <property type="entry name" value="VI_zyme"/>
    <property type="match status" value="1"/>
</dbReference>
<dbReference type="Pfam" id="PF04965">
    <property type="entry name" value="GPW_gp25"/>
    <property type="match status" value="1"/>
</dbReference>
<evidence type="ECO:0000259" key="2">
    <source>
        <dbReference type="Pfam" id="PF04965"/>
    </source>
</evidence>
<dbReference type="InterPro" id="IPR017737">
    <property type="entry name" value="TssE1-like"/>
</dbReference>
<dbReference type="Proteomes" id="UP000195442">
    <property type="component" value="Unassembled WGS sequence"/>
</dbReference>
<feature type="coiled-coil region" evidence="1">
    <location>
        <begin position="53"/>
        <end position="80"/>
    </location>
</feature>
<organism evidence="3 4">
    <name type="scientific">Crenothrix polyspora</name>
    <dbReference type="NCBI Taxonomy" id="360316"/>
    <lineage>
        <taxon>Bacteria</taxon>
        <taxon>Pseudomonadati</taxon>
        <taxon>Pseudomonadota</taxon>
        <taxon>Gammaproteobacteria</taxon>
        <taxon>Methylococcales</taxon>
        <taxon>Crenotrichaceae</taxon>
        <taxon>Crenothrix</taxon>
    </lineage>
</organism>
<feature type="domain" description="IraD/Gp25-like" evidence="2">
    <location>
        <begin position="89"/>
        <end position="192"/>
    </location>
</feature>
<accession>A0A1R4H407</accession>
<dbReference type="RefSeq" id="WP_179210141.1">
    <property type="nucleotide sequence ID" value="NZ_FUKJ01000093.1"/>
</dbReference>
<keyword evidence="4" id="KW-1185">Reference proteome</keyword>
<gene>
    <name evidence="3" type="ORF">CRENPOLYSF2_1820002</name>
</gene>
<sequence>MVKTFPKVRLLPSLLDRLTDDDPLNNSLRVQKQTVQELETALAKLPRESDSAPQDANQDQRQLKAQLEQAREQLSDILATVAAASSLQEIRACVKRDLDWLFNTSQFSPQEQLNDYPEVARSVLNYGMPDLTGKTVSGFDPVQMERLLKQVILNFEPRIIRKSLVVRVLADRTLFNHNALAFEIEGELAVEPLPLHLHLRTEFQLEDGNVSVADYQSTGQRS</sequence>
<evidence type="ECO:0000313" key="4">
    <source>
        <dbReference type="Proteomes" id="UP000195442"/>
    </source>
</evidence>
<evidence type="ECO:0000256" key="1">
    <source>
        <dbReference type="SAM" id="Coils"/>
    </source>
</evidence>